<dbReference type="GO" id="GO:0005524">
    <property type="term" value="F:ATP binding"/>
    <property type="evidence" value="ECO:0007669"/>
    <property type="project" value="UniProtKB-UniRule"/>
</dbReference>
<dbReference type="InterPro" id="IPR020628">
    <property type="entry name" value="Formate_THF_ligase_CS"/>
</dbReference>
<dbReference type="UniPathway" id="UPA00193"/>
<evidence type="ECO:0000256" key="8">
    <source>
        <dbReference type="HAMAP-Rule" id="MF_01543"/>
    </source>
</evidence>
<name>A0A6V8NZR0_9ACTN</name>
<dbReference type="Gene3D" id="3.10.410.10">
    <property type="entry name" value="Formyltetrahydrofolate synthetase, domain 3"/>
    <property type="match status" value="1"/>
</dbReference>
<evidence type="ECO:0000256" key="6">
    <source>
        <dbReference type="ARBA" id="ARBA00049033"/>
    </source>
</evidence>
<gene>
    <name evidence="8" type="primary">fhs</name>
    <name evidence="9" type="ORF">HKBW3S25_01003</name>
</gene>
<dbReference type="PROSITE" id="PS00721">
    <property type="entry name" value="FTHFS_1"/>
    <property type="match status" value="1"/>
</dbReference>
<evidence type="ECO:0000256" key="5">
    <source>
        <dbReference type="ARBA" id="ARBA00022840"/>
    </source>
</evidence>
<proteinExistence type="inferred from homology"/>
<dbReference type="GO" id="GO:0035999">
    <property type="term" value="P:tetrahydrofolate interconversion"/>
    <property type="evidence" value="ECO:0007669"/>
    <property type="project" value="UniProtKB-UniRule"/>
</dbReference>
<evidence type="ECO:0000256" key="1">
    <source>
        <dbReference type="ARBA" id="ARBA00004777"/>
    </source>
</evidence>
<dbReference type="Proteomes" id="UP000543224">
    <property type="component" value="Unassembled WGS sequence"/>
</dbReference>
<dbReference type="FunFam" id="3.10.410.10:FF:000001">
    <property type="entry name" value="Putative formate--tetrahydrofolate ligase"/>
    <property type="match status" value="1"/>
</dbReference>
<evidence type="ECO:0000313" key="10">
    <source>
        <dbReference type="Proteomes" id="UP000543224"/>
    </source>
</evidence>
<keyword evidence="4 8" id="KW-0547">Nucleotide-binding</keyword>
<feature type="binding site" evidence="8">
    <location>
        <begin position="65"/>
        <end position="72"/>
    </location>
    <ligand>
        <name>ATP</name>
        <dbReference type="ChEBI" id="CHEBI:30616"/>
    </ligand>
</feature>
<dbReference type="HAMAP" id="MF_01543">
    <property type="entry name" value="FTHFS"/>
    <property type="match status" value="1"/>
</dbReference>
<evidence type="ECO:0000256" key="3">
    <source>
        <dbReference type="ARBA" id="ARBA00022598"/>
    </source>
</evidence>
<comment type="pathway">
    <text evidence="1 8">One-carbon metabolism; tetrahydrofolate interconversion.</text>
</comment>
<dbReference type="PROSITE" id="PS00722">
    <property type="entry name" value="FTHFS_2"/>
    <property type="match status" value="1"/>
</dbReference>
<comment type="similarity">
    <text evidence="7 8">Belongs to the formate--tetrahydrofolate ligase family.</text>
</comment>
<dbReference type="NCBIfam" id="NF010030">
    <property type="entry name" value="PRK13505.1"/>
    <property type="match status" value="1"/>
</dbReference>
<dbReference type="Gene3D" id="3.30.1510.10">
    <property type="entry name" value="Domain 2, N(10)-formyltetrahydrofolate synthetase"/>
    <property type="match status" value="1"/>
</dbReference>
<keyword evidence="2 8" id="KW-0554">One-carbon metabolism</keyword>
<dbReference type="GO" id="GO:0004329">
    <property type="term" value="F:formate-tetrahydrofolate ligase activity"/>
    <property type="evidence" value="ECO:0007669"/>
    <property type="project" value="UniProtKB-UniRule"/>
</dbReference>
<keyword evidence="3 8" id="KW-0436">Ligase</keyword>
<comment type="caution">
    <text evidence="9">The sequence shown here is derived from an EMBL/GenBank/DDBJ whole genome shotgun (WGS) entry which is preliminary data.</text>
</comment>
<dbReference type="InterPro" id="IPR027417">
    <property type="entry name" value="P-loop_NTPase"/>
</dbReference>
<dbReference type="Gene3D" id="3.40.50.300">
    <property type="entry name" value="P-loop containing nucleotide triphosphate hydrolases"/>
    <property type="match status" value="1"/>
</dbReference>
<dbReference type="Pfam" id="PF01268">
    <property type="entry name" value="FTHFS"/>
    <property type="match status" value="1"/>
</dbReference>
<evidence type="ECO:0000256" key="7">
    <source>
        <dbReference type="ARBA" id="ARBA00061363"/>
    </source>
</evidence>
<dbReference type="FunFam" id="3.30.1510.10:FF:000001">
    <property type="entry name" value="Formate--tetrahydrofolate ligase"/>
    <property type="match status" value="1"/>
</dbReference>
<dbReference type="EC" id="6.3.4.3" evidence="8"/>
<dbReference type="SUPFAM" id="SSF52540">
    <property type="entry name" value="P-loop containing nucleoside triphosphate hydrolases"/>
    <property type="match status" value="1"/>
</dbReference>
<sequence length="565" mass="61026">MKPDIEIARETQMKPIVEVARSIGLDEDDLELYGKYKAKVLLEVLEKLKDRPNGKYIDVTAITPTPLGEGKTVTTIGLSMALNCIGKKVVTCIRQPSLGPVFGIKGGAAGGGYSQVLPMEDFNLHLTGDVHAVGLAHNLLAAFIDTHIMKDNALGIDPLSITWRRVVDVSDRALRHIVTGLGGKENGLPRETGYDITVASEVMAILALTTGLFDLRQRLARIIIGTNYNGGAVTAEDLKCAGAMTVLLKDAIKPNLLQTIEHTPCFVHAGPFANIAHGNNSILADQMAVKMGEYTVTESGFGADCGAEKFFNIKCRYSGLKPDAVVIVATVRALKMHGGGFKFPPGHAPDKETIERENVEAVEKGCENLEKHIENVLLYGVPVVVAINHFDSDTDAEIETIRKRAIAAGAEDAVVSQVWAKGGEGGVDLAKAVVKAAEKPSQFRFLYPLEASIKEKIEIIATKVYGAEGVDYLPLAEEKIQLYTRLGYDRLPLCMAKTHLSLSHDPRLMNRPTGFRVPIRDVRASVGAGFLYPLLGEMRTMPGLPTVPAGTKVDIDEKGNVVGLF</sequence>
<dbReference type="CDD" id="cd00477">
    <property type="entry name" value="FTHFS"/>
    <property type="match status" value="1"/>
</dbReference>
<evidence type="ECO:0000313" key="9">
    <source>
        <dbReference type="EMBL" id="GFP25523.1"/>
    </source>
</evidence>
<dbReference type="InterPro" id="IPR000559">
    <property type="entry name" value="Formate_THF_ligase"/>
</dbReference>
<evidence type="ECO:0000256" key="2">
    <source>
        <dbReference type="ARBA" id="ARBA00022563"/>
    </source>
</evidence>
<keyword evidence="5 8" id="KW-0067">ATP-binding</keyword>
<accession>A0A6V8NZR0</accession>
<dbReference type="EMBL" id="BLRX01000113">
    <property type="protein sequence ID" value="GFP25523.1"/>
    <property type="molecule type" value="Genomic_DNA"/>
</dbReference>
<evidence type="ECO:0000256" key="4">
    <source>
        <dbReference type="ARBA" id="ARBA00022741"/>
    </source>
</evidence>
<reference evidence="9 10" key="1">
    <citation type="journal article" date="2020" name="Front. Microbiol.">
        <title>Single-cell genomics of novel Actinobacteria with the Wood-Ljungdahl pathway discovered in a serpentinizing system.</title>
        <authorList>
            <person name="Merino N."/>
            <person name="Kawai M."/>
            <person name="Boyd E.S."/>
            <person name="Colman D.R."/>
            <person name="McGlynn S.E."/>
            <person name="Nealson K.H."/>
            <person name="Kurokawa K."/>
            <person name="Hongoh Y."/>
        </authorList>
    </citation>
    <scope>NUCLEOTIDE SEQUENCE [LARGE SCALE GENOMIC DNA]</scope>
    <source>
        <strain evidence="9 10">S25</strain>
    </source>
</reference>
<comment type="catalytic activity">
    <reaction evidence="6 8">
        <text>(6S)-5,6,7,8-tetrahydrofolate + formate + ATP = (6R)-10-formyltetrahydrofolate + ADP + phosphate</text>
        <dbReference type="Rhea" id="RHEA:20221"/>
        <dbReference type="ChEBI" id="CHEBI:15740"/>
        <dbReference type="ChEBI" id="CHEBI:30616"/>
        <dbReference type="ChEBI" id="CHEBI:43474"/>
        <dbReference type="ChEBI" id="CHEBI:57453"/>
        <dbReference type="ChEBI" id="CHEBI:195366"/>
        <dbReference type="ChEBI" id="CHEBI:456216"/>
        <dbReference type="EC" id="6.3.4.3"/>
    </reaction>
</comment>
<protein>
    <recommendedName>
        <fullName evidence="8">Formate--tetrahydrofolate ligase</fullName>
        <ecNumber evidence="8">6.3.4.3</ecNumber>
    </recommendedName>
    <alternativeName>
        <fullName evidence="8">Formyltetrahydrofolate synthetase</fullName>
        <shortName evidence="8">FHS</shortName>
        <shortName evidence="8">FTHFS</shortName>
    </alternativeName>
</protein>
<organism evidence="9 10">
    <name type="scientific">Candidatus Hakubella thermalkaliphila</name>
    <dbReference type="NCBI Taxonomy" id="2754717"/>
    <lineage>
        <taxon>Bacteria</taxon>
        <taxon>Bacillati</taxon>
        <taxon>Actinomycetota</taxon>
        <taxon>Actinomycetota incertae sedis</taxon>
        <taxon>Candidatus Hakubellales</taxon>
        <taxon>Candidatus Hakubellaceae</taxon>
        <taxon>Candidatus Hakubella</taxon>
    </lineage>
</organism>
<dbReference type="AlphaFoldDB" id="A0A6V8NZR0"/>